<dbReference type="RefSeq" id="WP_211298622.1">
    <property type="nucleotide sequence ID" value="NZ_PVZF01000006.1"/>
</dbReference>
<dbReference type="Pfam" id="PF08007">
    <property type="entry name" value="JmjC_2"/>
    <property type="match status" value="1"/>
</dbReference>
<dbReference type="Gene3D" id="2.60.120.650">
    <property type="entry name" value="Cupin"/>
    <property type="match status" value="1"/>
</dbReference>
<evidence type="ECO:0000259" key="4">
    <source>
        <dbReference type="PROSITE" id="PS51184"/>
    </source>
</evidence>
<dbReference type="PANTHER" id="PTHR13096">
    <property type="entry name" value="MINA53 MYC INDUCED NUCLEAR ANTIGEN"/>
    <property type="match status" value="1"/>
</dbReference>
<dbReference type="EMBL" id="PVZF01000006">
    <property type="protein sequence ID" value="PRY14616.1"/>
    <property type="molecule type" value="Genomic_DNA"/>
</dbReference>
<name>A0A2T0R3J2_9ACTN</name>
<dbReference type="SMART" id="SM00558">
    <property type="entry name" value="JmjC"/>
    <property type="match status" value="1"/>
</dbReference>
<comment type="caution">
    <text evidence="5">The sequence shown here is derived from an EMBL/GenBank/DDBJ whole genome shotgun (WGS) entry which is preliminary data.</text>
</comment>
<keyword evidence="6" id="KW-1185">Reference proteome</keyword>
<dbReference type="Proteomes" id="UP000238083">
    <property type="component" value="Unassembled WGS sequence"/>
</dbReference>
<protein>
    <submittedName>
        <fullName evidence="5">Ribosomal protein L16 Arg81 hydroxylase</fullName>
    </submittedName>
</protein>
<keyword evidence="5" id="KW-0689">Ribosomal protein</keyword>
<dbReference type="GO" id="GO:0005840">
    <property type="term" value="C:ribosome"/>
    <property type="evidence" value="ECO:0007669"/>
    <property type="project" value="UniProtKB-KW"/>
</dbReference>
<dbReference type="InterPro" id="IPR039994">
    <property type="entry name" value="NO66-like"/>
</dbReference>
<dbReference type="PROSITE" id="PS51184">
    <property type="entry name" value="JMJC"/>
    <property type="match status" value="1"/>
</dbReference>
<dbReference type="AlphaFoldDB" id="A0A2T0R3J2"/>
<dbReference type="PANTHER" id="PTHR13096:SF8">
    <property type="entry name" value="RIBOSOMAL OXYGENASE 1"/>
    <property type="match status" value="1"/>
</dbReference>
<sequence>MVAAGPALRRCFGAAADRLAEEHWNARPLLVRAAERAAEGGRASVHDLLSPVDVDELLGPRALRTPFFSLVQNGTPLPRSGYTRRAVAGNQQLADLPDSERIAAAHAAGATIVLQALHRTWPPLQTFCSQLAEDLGHQCQVNVYITPPGAQGFKPHHDTHDVVVLQVDGRKHWTIHPPVVELPSKSQPSTRLGPDPVGGRAPVIDTVLEPGDALYLPRGWLHSARTTEDRSIHLTVGLLATTWADVLGDAVASAGAEDVALRRALPLPGALSPEEVKEFRAAAQRWLDTLDDDAVHRLAARRQAGAVPPEPVPVLAQDEAVRTLTAQRPLRPRRGTRARLTGGGETVDVVLPDRRITFPGWLRPALEHVLAAERTSASELAAVGLDPDDALVVLRRLLRESVLLPAGEQV</sequence>
<evidence type="ECO:0000256" key="3">
    <source>
        <dbReference type="ARBA" id="ARBA00023004"/>
    </source>
</evidence>
<dbReference type="InterPro" id="IPR003347">
    <property type="entry name" value="JmjC_dom"/>
</dbReference>
<gene>
    <name evidence="5" type="ORF">CLV37_106174</name>
</gene>
<organism evidence="5 6">
    <name type="scientific">Kineococcus rhizosphaerae</name>
    <dbReference type="NCBI Taxonomy" id="559628"/>
    <lineage>
        <taxon>Bacteria</taxon>
        <taxon>Bacillati</taxon>
        <taxon>Actinomycetota</taxon>
        <taxon>Actinomycetes</taxon>
        <taxon>Kineosporiales</taxon>
        <taxon>Kineosporiaceae</taxon>
        <taxon>Kineococcus</taxon>
    </lineage>
</organism>
<dbReference type="GO" id="GO:0046872">
    <property type="term" value="F:metal ion binding"/>
    <property type="evidence" value="ECO:0007669"/>
    <property type="project" value="UniProtKB-KW"/>
</dbReference>
<keyword evidence="3" id="KW-0408">Iron</keyword>
<evidence type="ECO:0000313" key="6">
    <source>
        <dbReference type="Proteomes" id="UP000238083"/>
    </source>
</evidence>
<proteinExistence type="predicted"/>
<evidence type="ECO:0000256" key="2">
    <source>
        <dbReference type="ARBA" id="ARBA00022723"/>
    </source>
</evidence>
<reference evidence="5 6" key="1">
    <citation type="submission" date="2018-03" db="EMBL/GenBank/DDBJ databases">
        <title>Genomic Encyclopedia of Archaeal and Bacterial Type Strains, Phase II (KMG-II): from individual species to whole genera.</title>
        <authorList>
            <person name="Goeker M."/>
        </authorList>
    </citation>
    <scope>NUCLEOTIDE SEQUENCE [LARGE SCALE GENOMIC DNA]</scope>
    <source>
        <strain evidence="5 6">DSM 19711</strain>
    </source>
</reference>
<feature type="domain" description="JmjC" evidence="4">
    <location>
        <begin position="110"/>
        <end position="255"/>
    </location>
</feature>
<evidence type="ECO:0000256" key="1">
    <source>
        <dbReference type="ARBA" id="ARBA00001954"/>
    </source>
</evidence>
<accession>A0A2T0R3J2</accession>
<comment type="cofactor">
    <cofactor evidence="1">
        <name>Fe(2+)</name>
        <dbReference type="ChEBI" id="CHEBI:29033"/>
    </cofactor>
</comment>
<evidence type="ECO:0000313" key="5">
    <source>
        <dbReference type="EMBL" id="PRY14616.1"/>
    </source>
</evidence>
<keyword evidence="5" id="KW-0687">Ribonucleoprotein</keyword>
<dbReference type="SUPFAM" id="SSF51197">
    <property type="entry name" value="Clavaminate synthase-like"/>
    <property type="match status" value="1"/>
</dbReference>
<keyword evidence="2" id="KW-0479">Metal-binding</keyword>